<dbReference type="GO" id="GO:0015074">
    <property type="term" value="P:DNA integration"/>
    <property type="evidence" value="ECO:0007669"/>
    <property type="project" value="UniProtKB-KW"/>
</dbReference>
<feature type="domain" description="Core-binding (CB)" evidence="6">
    <location>
        <begin position="7"/>
        <end position="84"/>
    </location>
</feature>
<evidence type="ECO:0000259" key="6">
    <source>
        <dbReference type="PROSITE" id="PS51900"/>
    </source>
</evidence>
<evidence type="ECO:0000259" key="5">
    <source>
        <dbReference type="PROSITE" id="PS51898"/>
    </source>
</evidence>
<evidence type="ECO:0000256" key="2">
    <source>
        <dbReference type="ARBA" id="ARBA00023125"/>
    </source>
</evidence>
<evidence type="ECO:0008006" key="9">
    <source>
        <dbReference type="Google" id="ProtNLM"/>
    </source>
</evidence>
<keyword evidence="3" id="KW-0233">DNA recombination</keyword>
<keyword evidence="1" id="KW-0229">DNA integration</keyword>
<accession>A0A8B3S3R5</accession>
<dbReference type="PANTHER" id="PTHR30349:SF41">
    <property type="entry name" value="INTEGRASE_RECOMBINASE PROTEIN MJ0367-RELATED"/>
    <property type="match status" value="1"/>
</dbReference>
<dbReference type="GO" id="GO:0003677">
    <property type="term" value="F:DNA binding"/>
    <property type="evidence" value="ECO:0007669"/>
    <property type="project" value="UniProtKB-UniRule"/>
</dbReference>
<evidence type="ECO:0000313" key="7">
    <source>
        <dbReference type="EMBL" id="RZB32190.1"/>
    </source>
</evidence>
<dbReference type="SUPFAM" id="SSF56349">
    <property type="entry name" value="DNA breaking-rejoining enzymes"/>
    <property type="match status" value="1"/>
</dbReference>
<dbReference type="InterPro" id="IPR013762">
    <property type="entry name" value="Integrase-like_cat_sf"/>
</dbReference>
<comment type="caution">
    <text evidence="7">The sequence shown here is derived from an EMBL/GenBank/DDBJ whole genome shotgun (WGS) entry which is preliminary data.</text>
</comment>
<evidence type="ECO:0000256" key="3">
    <source>
        <dbReference type="ARBA" id="ARBA00023172"/>
    </source>
</evidence>
<name>A0A8B3S3R5_9EURY</name>
<dbReference type="AlphaFoldDB" id="A0A8B3S3R5"/>
<sequence>MTMLFKSFLSLRLEEYINYRKTLGFKITSLKSYLKNFDRCLINVASQMDLPPSFFLEFRKNINGSPRTINSTLSAVRGFYNYMVRNEHVAQNPLRDIPPYKENAFIPFIFSRKETDEILHAVQKQIRCDKKYFLNDMMVYTAIMLLARCGMRISEPLRLHLKHYRRHEATIYIEKTKFYKDRLIPVPRAVSDELNNYLALRKTLFCDDNPYLFPGKAGKSISTNRIYPVFHQTVEDIGITEPARIVDNMRFGAPTPHSLRHSFAVNTLKRIKDKGKSPQQALPVLSVYMGHSKYRYTAVYLKLTDAKHRRHLVDFTISRQKEL</sequence>
<dbReference type="PROSITE" id="PS51898">
    <property type="entry name" value="TYR_RECOMBINASE"/>
    <property type="match status" value="1"/>
</dbReference>
<gene>
    <name evidence="7" type="ORF">AEth_00620</name>
</gene>
<dbReference type="PANTHER" id="PTHR30349">
    <property type="entry name" value="PHAGE INTEGRASE-RELATED"/>
    <property type="match status" value="1"/>
</dbReference>
<evidence type="ECO:0000256" key="4">
    <source>
        <dbReference type="PROSITE-ProRule" id="PRU01248"/>
    </source>
</evidence>
<feature type="domain" description="Tyr recombinase" evidence="5">
    <location>
        <begin position="105"/>
        <end position="314"/>
    </location>
</feature>
<dbReference type="InterPro" id="IPR011010">
    <property type="entry name" value="DNA_brk_join_enz"/>
</dbReference>
<proteinExistence type="predicted"/>
<dbReference type="Gene3D" id="1.10.443.10">
    <property type="entry name" value="Intergrase catalytic core"/>
    <property type="match status" value="1"/>
</dbReference>
<evidence type="ECO:0000256" key="1">
    <source>
        <dbReference type="ARBA" id="ARBA00022908"/>
    </source>
</evidence>
<dbReference type="PROSITE" id="PS51900">
    <property type="entry name" value="CB"/>
    <property type="match status" value="1"/>
</dbReference>
<dbReference type="Gene3D" id="1.10.150.130">
    <property type="match status" value="1"/>
</dbReference>
<reference evidence="8" key="1">
    <citation type="submission" date="2019-01" db="EMBL/GenBank/DDBJ databases">
        <title>Anaerobic oxidation of ethane by archaea from a marine hydrocarbon seep.</title>
        <authorList>
            <person name="Musat F."/>
        </authorList>
    </citation>
    <scope>NUCLEOTIDE SEQUENCE [LARGE SCALE GENOMIC DNA]</scope>
</reference>
<dbReference type="Proteomes" id="UP000291831">
    <property type="component" value="Unassembled WGS sequence"/>
</dbReference>
<organism evidence="7 8">
    <name type="scientific">Candidatus Argoarchaeum ethanivorans</name>
    <dbReference type="NCBI Taxonomy" id="2608793"/>
    <lineage>
        <taxon>Archaea</taxon>
        <taxon>Methanobacteriati</taxon>
        <taxon>Methanobacteriota</taxon>
        <taxon>Stenosarchaea group</taxon>
        <taxon>Methanomicrobia</taxon>
        <taxon>Methanosarcinales</taxon>
        <taxon>Methanosarcinales incertae sedis</taxon>
        <taxon>GOM Arc I cluster</taxon>
        <taxon>Candidatus Argoarchaeum</taxon>
    </lineage>
</organism>
<keyword evidence="2 4" id="KW-0238">DNA-binding</keyword>
<dbReference type="InterPro" id="IPR050090">
    <property type="entry name" value="Tyrosine_recombinase_XerCD"/>
</dbReference>
<dbReference type="EMBL" id="RPGO01000010">
    <property type="protein sequence ID" value="RZB32190.1"/>
    <property type="molecule type" value="Genomic_DNA"/>
</dbReference>
<dbReference type="GO" id="GO:0006310">
    <property type="term" value="P:DNA recombination"/>
    <property type="evidence" value="ECO:0007669"/>
    <property type="project" value="UniProtKB-KW"/>
</dbReference>
<dbReference type="Pfam" id="PF00589">
    <property type="entry name" value="Phage_integrase"/>
    <property type="match status" value="1"/>
</dbReference>
<evidence type="ECO:0000313" key="8">
    <source>
        <dbReference type="Proteomes" id="UP000291831"/>
    </source>
</evidence>
<dbReference type="InterPro" id="IPR002104">
    <property type="entry name" value="Integrase_catalytic"/>
</dbReference>
<protein>
    <recommendedName>
        <fullName evidence="9">Integrase</fullName>
    </recommendedName>
</protein>
<dbReference type="InterPro" id="IPR044068">
    <property type="entry name" value="CB"/>
</dbReference>
<dbReference type="InterPro" id="IPR010998">
    <property type="entry name" value="Integrase_recombinase_N"/>
</dbReference>